<proteinExistence type="predicted"/>
<dbReference type="AlphaFoldDB" id="A0A841H7D3"/>
<gene>
    <name evidence="2" type="ORF">HNQ61_005721</name>
</gene>
<organism evidence="2 3">
    <name type="scientific">Longimicrobium terrae</name>
    <dbReference type="NCBI Taxonomy" id="1639882"/>
    <lineage>
        <taxon>Bacteria</taxon>
        <taxon>Pseudomonadati</taxon>
        <taxon>Gemmatimonadota</taxon>
        <taxon>Longimicrobiia</taxon>
        <taxon>Longimicrobiales</taxon>
        <taxon>Longimicrobiaceae</taxon>
        <taxon>Longimicrobium</taxon>
    </lineage>
</organism>
<evidence type="ECO:0000256" key="1">
    <source>
        <dbReference type="SAM" id="Phobius"/>
    </source>
</evidence>
<comment type="caution">
    <text evidence="2">The sequence shown here is derived from an EMBL/GenBank/DDBJ whole genome shotgun (WGS) entry which is preliminary data.</text>
</comment>
<accession>A0A841H7D3</accession>
<evidence type="ECO:0000313" key="2">
    <source>
        <dbReference type="EMBL" id="MBB6074040.1"/>
    </source>
</evidence>
<feature type="transmembrane region" description="Helical" evidence="1">
    <location>
        <begin position="12"/>
        <end position="28"/>
    </location>
</feature>
<keyword evidence="1" id="KW-1133">Transmembrane helix</keyword>
<evidence type="ECO:0000313" key="3">
    <source>
        <dbReference type="Proteomes" id="UP000582837"/>
    </source>
</evidence>
<protein>
    <submittedName>
        <fullName evidence="2">Uncharacterized protein</fullName>
    </submittedName>
</protein>
<keyword evidence="1" id="KW-0812">Transmembrane</keyword>
<feature type="transmembrane region" description="Helical" evidence="1">
    <location>
        <begin position="138"/>
        <end position="167"/>
    </location>
</feature>
<keyword evidence="1" id="KW-0472">Membrane</keyword>
<feature type="transmembrane region" description="Helical" evidence="1">
    <location>
        <begin position="86"/>
        <end position="106"/>
    </location>
</feature>
<reference evidence="2 3" key="1">
    <citation type="submission" date="2020-08" db="EMBL/GenBank/DDBJ databases">
        <title>Genomic Encyclopedia of Type Strains, Phase IV (KMG-IV): sequencing the most valuable type-strain genomes for metagenomic binning, comparative biology and taxonomic classification.</title>
        <authorList>
            <person name="Goeker M."/>
        </authorList>
    </citation>
    <scope>NUCLEOTIDE SEQUENCE [LARGE SCALE GENOMIC DNA]</scope>
    <source>
        <strain evidence="2 3">DSM 29007</strain>
    </source>
</reference>
<keyword evidence="3" id="KW-1185">Reference proteome</keyword>
<sequence length="190" mass="20292">MNNQQQWARSRLIMTAAAMIGVLGMLAWEHFHGGVVSHHFLARADMPSISNGWGVLLIPALAWFLVGRVQKRIVRANPSAGPKYPASVVVGFAGAMLFGVLLSVFFTLGNESATGIMAQSLLPIALFIPIYRAEYVLGFVLGMTFTFGAVLPTIVASVVAIVAAVLYCVVREGAVRAAARLMRPRAIPAA</sequence>
<name>A0A841H7D3_9BACT</name>
<dbReference type="RefSeq" id="WP_170030552.1">
    <property type="nucleotide sequence ID" value="NZ_JABDTL010000001.1"/>
</dbReference>
<dbReference type="EMBL" id="JACHIA010000037">
    <property type="protein sequence ID" value="MBB6074040.1"/>
    <property type="molecule type" value="Genomic_DNA"/>
</dbReference>
<dbReference type="Proteomes" id="UP000582837">
    <property type="component" value="Unassembled WGS sequence"/>
</dbReference>
<feature type="transmembrane region" description="Helical" evidence="1">
    <location>
        <begin position="48"/>
        <end position="66"/>
    </location>
</feature>